<dbReference type="Pfam" id="PF08447">
    <property type="entry name" value="PAS_3"/>
    <property type="match status" value="3"/>
</dbReference>
<dbReference type="PROSITE" id="PS00109">
    <property type="entry name" value="PROTEIN_KINASE_TYR"/>
    <property type="match status" value="1"/>
</dbReference>
<dbReference type="CDD" id="cd00082">
    <property type="entry name" value="HisKA"/>
    <property type="match status" value="1"/>
</dbReference>
<dbReference type="InterPro" id="IPR036890">
    <property type="entry name" value="HATPase_C_sf"/>
</dbReference>
<reference evidence="13 14" key="1">
    <citation type="submission" date="2019-03" db="EMBL/GenBank/DDBJ databases">
        <title>Genomic Encyclopedia of Type Strains, Phase IV (KMG-IV): sequencing the most valuable type-strain genomes for metagenomic binning, comparative biology and taxonomic classification.</title>
        <authorList>
            <person name="Goeker M."/>
        </authorList>
    </citation>
    <scope>NUCLEOTIDE SEQUENCE [LARGE SCALE GENOMIC DNA]</scope>
    <source>
        <strain evidence="13 14">DSM 25287</strain>
    </source>
</reference>
<dbReference type="Gene3D" id="3.40.50.300">
    <property type="entry name" value="P-loop containing nucleotide triphosphate hydrolases"/>
    <property type="match status" value="1"/>
</dbReference>
<dbReference type="SMART" id="SM00388">
    <property type="entry name" value="HisKA"/>
    <property type="match status" value="1"/>
</dbReference>
<protein>
    <recommendedName>
        <fullName evidence="2">histidine kinase</fullName>
        <ecNumber evidence="2">2.7.13.3</ecNumber>
    </recommendedName>
</protein>
<dbReference type="EMBL" id="SLWY01000013">
    <property type="protein sequence ID" value="TCO80534.1"/>
    <property type="molecule type" value="Genomic_DNA"/>
</dbReference>
<evidence type="ECO:0000256" key="5">
    <source>
        <dbReference type="ARBA" id="ARBA00022777"/>
    </source>
</evidence>
<feature type="domain" description="PAS" evidence="11">
    <location>
        <begin position="1603"/>
        <end position="1673"/>
    </location>
</feature>
<dbReference type="SUPFAM" id="SSF47384">
    <property type="entry name" value="Homodimeric domain of signal transducing histidine kinase"/>
    <property type="match status" value="1"/>
</dbReference>
<dbReference type="Pfam" id="PF13185">
    <property type="entry name" value="GAF_2"/>
    <property type="match status" value="1"/>
</dbReference>
<dbReference type="Pfam" id="PF00072">
    <property type="entry name" value="Response_reg"/>
    <property type="match status" value="1"/>
</dbReference>
<dbReference type="PROSITE" id="PS50112">
    <property type="entry name" value="PAS"/>
    <property type="match status" value="1"/>
</dbReference>
<dbReference type="InterPro" id="IPR005467">
    <property type="entry name" value="His_kinase_dom"/>
</dbReference>
<evidence type="ECO:0000259" key="11">
    <source>
        <dbReference type="PROSITE" id="PS50112"/>
    </source>
</evidence>
<dbReference type="InterPro" id="IPR000700">
    <property type="entry name" value="PAS-assoc_C"/>
</dbReference>
<comment type="catalytic activity">
    <reaction evidence="1">
        <text>ATP + protein L-histidine = ADP + protein N-phospho-L-histidine.</text>
        <dbReference type="EC" id="2.7.13.3"/>
    </reaction>
</comment>
<keyword evidence="3 6" id="KW-0597">Phosphoprotein</keyword>
<feature type="domain" description="PAC" evidence="12">
    <location>
        <begin position="2103"/>
        <end position="2156"/>
    </location>
</feature>
<dbReference type="Gene3D" id="3.30.450.20">
    <property type="entry name" value="PAS domain"/>
    <property type="match status" value="4"/>
</dbReference>
<dbReference type="PROSITE" id="PS50113">
    <property type="entry name" value="PAC"/>
    <property type="match status" value="4"/>
</dbReference>
<evidence type="ECO:0000256" key="3">
    <source>
        <dbReference type="ARBA" id="ARBA00022553"/>
    </source>
</evidence>
<dbReference type="NCBIfam" id="TIGR00229">
    <property type="entry name" value="sensory_box"/>
    <property type="match status" value="2"/>
</dbReference>
<evidence type="ECO:0000313" key="13">
    <source>
        <dbReference type="EMBL" id="TCO80534.1"/>
    </source>
</evidence>
<feature type="domain" description="Histidine kinase" evidence="9">
    <location>
        <begin position="2172"/>
        <end position="2395"/>
    </location>
</feature>
<evidence type="ECO:0000259" key="9">
    <source>
        <dbReference type="PROSITE" id="PS50109"/>
    </source>
</evidence>
<dbReference type="FunFam" id="3.30.450.20:FF:000099">
    <property type="entry name" value="Sensory box sensor histidine kinase"/>
    <property type="match status" value="1"/>
</dbReference>
<dbReference type="InterPro" id="IPR029016">
    <property type="entry name" value="GAF-like_dom_sf"/>
</dbReference>
<evidence type="ECO:0000259" key="10">
    <source>
        <dbReference type="PROSITE" id="PS50110"/>
    </source>
</evidence>
<dbReference type="InterPro" id="IPR011006">
    <property type="entry name" value="CheY-like_superfamily"/>
</dbReference>
<dbReference type="SMART" id="SM00065">
    <property type="entry name" value="GAF"/>
    <property type="match status" value="2"/>
</dbReference>
<evidence type="ECO:0000313" key="14">
    <source>
        <dbReference type="Proteomes" id="UP000295765"/>
    </source>
</evidence>
<dbReference type="PANTHER" id="PTHR43642:SF1">
    <property type="entry name" value="HYBRID SIGNAL TRANSDUCTION HISTIDINE KINASE G"/>
    <property type="match status" value="1"/>
</dbReference>
<dbReference type="InterPro" id="IPR001789">
    <property type="entry name" value="Sig_transdc_resp-reg_receiver"/>
</dbReference>
<name>A0A4R2L245_9GAMM</name>
<sequence>MNTPDPSPEAGVPGVADPAGDGWRVLRRDGDGVLSRRHAGRALLWLAPAGDPPSAESLARLAREYALRDLLAPEWAACPLWLAPDDRPRGLLLADPGGEPLAGLVGQPWTIGAFLRVAVGLAGALARVHERGLVHLDVRPANVLVDVGTGAAWLTGFGLALRLPRAPDAPPPAALAGSFAYMAPEQTGRLNRLPDARSDLYALGVTLYQLLTGVLPFTAADPIEWVHCHLAQQPLLPDERTAGVPAPLAAIVMKLLAKDAERRYRSAAGVEADLRTCQAGWEAQRRIGAFELARHDRPERLAIPDRLYGRDEVLGELVAAFGRVAAAGRPELVLLSGYSGIGKSCLIEALHRALAARAQVAGGKFDQFRRDIPYATPAQAFQALVRTLLGYPEAELARWREAIAQALGAHGRLLTELVPELELIIGAQPPVPELPAHEAQHRLHMVVTRFLGVFTRPGRPLVLFLDDLQWLDRATLDLLEHLAGEPAAGHLLLLAAYRDNEVGPAHPLRATLGRLRDGGAPVREIALTPLGTAELAALAADALRADVRQVGALARLLRERTGGNPFFTTQFLTALADERLLTFDPATAAWRWDLRRIRAKGCTDNVIELVVGRLKGLPAATQALLQRFACLGGRVRVATLAVAHDATEAGVHAALWPAVRAGLVHREDGGGYGFVHDRVQEAAYALIPAAQRPAEHLRIGRRLLARTAPEAVDDAVFEIVNQFGRGAGLIRRRAERLAVAGLDLAAGRRARAATAYASALNYLAAGRALLDEASWRDHYPLAFALEFLLAECEYLTGALAAAEARLAWLAPRAADAVDRAAVACLQTSVYTSLRRSDRAVEVCLAYLRGLGIDWSPHPTPAEAAAEFALLWRQLGERAIEDLIDLPPLADPVWRATLDVLTTMQPPALFTDEHLHSLVVGRMANLSLQHGNSDGSTYAYAVLGVVLGATFGDYAAALRFGRLGFELVEQRGLTRFRARTYLSFGAHVSAWARPLRDCLALVRRASAAALESGDLSYAAYSCETLITFLLAAGEPLDAVEREAEAGLAFARRIHFGLVADILTGQLGLIRTLRGRTARFGRFDDEGFDAAAFERHLEDDPQLAFATCWYWIRALQARVLAADVDGALAAAARAGRLLWTSPGHFEVAEYHFYAALAHAAAADAARDGHRDRLAAHLGQIERWAQSCPETFATRAALVGAELARLDGRDAEAGRLYEAALREARTHGLVHNEALAAERAARFHAARGLDVAAEAYARIAREAYRRWGAEGRVAQLEHARPHPGDADGFVPLHPGAPPDPIDLAGVVRLSQAVSGEIDLDGLLRTLMTVVLEHAGAQRGLLIFVDEAEPRIEAAGVAARGGITVDLRPARVTADALPEAILHYVCRTHEAVLLDDAAAAHPFPHDPYLARSAARSVLCLPLVRQVRLLAVLYLENALAPHVFTPARTGALKLLASQAAISLENARLYAALKRSQTYLEQAQRLSRTGSFGWHVASGRLVWSEETFRLVGYRPDVTPTLERVFEHGHPDDLPAMRRTLDGAVAAAADLDFEHRLRLPDGAVKHVHVVARALQDAAGELEYVGAVMDVSAAKQARRDLEDAVRALQGLKDEFQLAIDTIPGLVWSSRADGHVDFLNQRWRDYTGLTLAQASGWGWRAAIHPDDLPRLERDWRSRLASAQPGEVEARLRRHDGAYRWFLLRAVPLCDAAGTVLKWYGTTTDIEDRKWAEALLAGEKRLLERIARGDALPVVLDALSRLVEEIATGALCSILLVDPDGRRLRHGAAPSLPCRYTQAIDELADIAEGIGPCASAAYRRQPVIAADFTTDTRWPEAYRAQALAYGLRACWSTPMLSRDGQVLGTFALYFREPGSPGAAQRGVIEQFTHLAGIAVERAQAEDALRHSEERYALAMAATGEGYWDWIIPSDRFFASPRLLEMYGFAPGTVFAGRAAFLARFPFHPEDRPRWEAAIARHFAGESERFDLEMRLLPHGRLRWVHLTGMCVRDATGTPVRWTGAVSDITERKLAELALRRSEERYALAVEAAGDGHTDWIVASGEFYASPRFLDLCGLPADTVFASPADFAARLPLKGDDRDKVARALAAHFAGAIVRLDLEMRLRVRGETRWVHVTGLCSRDAAGALVRCNGAWTDVTERKRAEQLERQLRQSQRLEAMGTLAGGIAHDFNNILGAILGFGEMAQRDAPRGSRLRRDIDGIVTAGERGRALVDRILAFSRSGTGERVPVHVEQVVHEALELLAAKLPPQVTIDARLRAGRAALLGDATQVHQVLSNLVTNAVHAMAAGGVLRVALDTVRLDTAHIATTATVSAGEYVVLEVADGGSGIPRDILEQIFDPFFTTREVGVGTGLGLSLVHGIVTDLGGAVDVASTPGVGSTFTVYLPRAGDADEPGEDTAPALPRGRGERVLVVDDEDALVRLATETLAGLGYVPVGFTSSVAALAAFRAHPGRFDAVITDERMPGLSGVQLIHEIRGIRAAVPVLLVSGYLGAALVQRARDAGADAVLNKPLSARELATGLACVLQRS</sequence>
<evidence type="ECO:0000256" key="2">
    <source>
        <dbReference type="ARBA" id="ARBA00012438"/>
    </source>
</evidence>
<dbReference type="Pfam" id="PF01590">
    <property type="entry name" value="GAF"/>
    <property type="match status" value="1"/>
</dbReference>
<evidence type="ECO:0000259" key="8">
    <source>
        <dbReference type="PROSITE" id="PS50011"/>
    </source>
</evidence>
<dbReference type="Proteomes" id="UP000295765">
    <property type="component" value="Unassembled WGS sequence"/>
</dbReference>
<dbReference type="SMART" id="SM00086">
    <property type="entry name" value="PAC"/>
    <property type="match status" value="4"/>
</dbReference>
<feature type="domain" description="Protein kinase" evidence="8">
    <location>
        <begin position="1"/>
        <end position="276"/>
    </location>
</feature>
<dbReference type="InterPro" id="IPR035965">
    <property type="entry name" value="PAS-like_dom_sf"/>
</dbReference>
<dbReference type="Pfam" id="PF00069">
    <property type="entry name" value="Pkinase"/>
    <property type="match status" value="1"/>
</dbReference>
<organism evidence="13 14">
    <name type="scientific">Plasticicumulans lactativorans</name>
    <dbReference type="NCBI Taxonomy" id="1133106"/>
    <lineage>
        <taxon>Bacteria</taxon>
        <taxon>Pseudomonadati</taxon>
        <taxon>Pseudomonadota</taxon>
        <taxon>Gammaproteobacteria</taxon>
        <taxon>Candidatus Competibacteraceae</taxon>
        <taxon>Plasticicumulans</taxon>
    </lineage>
</organism>
<evidence type="ECO:0000256" key="4">
    <source>
        <dbReference type="ARBA" id="ARBA00022679"/>
    </source>
</evidence>
<feature type="domain" description="PAC" evidence="12">
    <location>
        <begin position="1973"/>
        <end position="2026"/>
    </location>
</feature>
<dbReference type="InterPro" id="IPR011009">
    <property type="entry name" value="Kinase-like_dom_sf"/>
</dbReference>
<dbReference type="SMART" id="SM00387">
    <property type="entry name" value="HATPase_c"/>
    <property type="match status" value="1"/>
</dbReference>
<dbReference type="SMART" id="SM00448">
    <property type="entry name" value="REC"/>
    <property type="match status" value="1"/>
</dbReference>
<dbReference type="InterPro" id="IPR036097">
    <property type="entry name" value="HisK_dim/P_sf"/>
</dbReference>
<dbReference type="InterPro" id="IPR008266">
    <property type="entry name" value="Tyr_kinase_AS"/>
</dbReference>
<feature type="domain" description="PAC" evidence="12">
    <location>
        <begin position="1676"/>
        <end position="1728"/>
    </location>
</feature>
<dbReference type="SUPFAM" id="SSF52172">
    <property type="entry name" value="CheY-like"/>
    <property type="match status" value="1"/>
</dbReference>
<dbReference type="InterPro" id="IPR053159">
    <property type="entry name" value="Hybrid_Histidine_Kinase"/>
</dbReference>
<feature type="domain" description="PAC" evidence="12">
    <location>
        <begin position="1544"/>
        <end position="1595"/>
    </location>
</feature>
<evidence type="ECO:0000256" key="1">
    <source>
        <dbReference type="ARBA" id="ARBA00000085"/>
    </source>
</evidence>
<evidence type="ECO:0000256" key="6">
    <source>
        <dbReference type="PROSITE-ProRule" id="PRU00169"/>
    </source>
</evidence>
<dbReference type="InterPro" id="IPR013655">
    <property type="entry name" value="PAS_fold_3"/>
</dbReference>
<dbReference type="RefSeq" id="WP_165904120.1">
    <property type="nucleotide sequence ID" value="NZ_SLWY01000013.1"/>
</dbReference>
<accession>A0A4R2L245</accession>
<dbReference type="InterPro" id="IPR041664">
    <property type="entry name" value="AAA_16"/>
</dbReference>
<dbReference type="InterPro" id="IPR000719">
    <property type="entry name" value="Prot_kinase_dom"/>
</dbReference>
<keyword evidence="14" id="KW-1185">Reference proteome</keyword>
<dbReference type="GO" id="GO:0005524">
    <property type="term" value="F:ATP binding"/>
    <property type="evidence" value="ECO:0007669"/>
    <property type="project" value="InterPro"/>
</dbReference>
<dbReference type="Pfam" id="PF00512">
    <property type="entry name" value="HisKA"/>
    <property type="match status" value="1"/>
</dbReference>
<dbReference type="SMART" id="SM00220">
    <property type="entry name" value="S_TKc"/>
    <property type="match status" value="1"/>
</dbReference>
<dbReference type="Gene3D" id="3.30.565.10">
    <property type="entry name" value="Histidine kinase-like ATPase, C-terminal domain"/>
    <property type="match status" value="1"/>
</dbReference>
<dbReference type="InterPro" id="IPR000014">
    <property type="entry name" value="PAS"/>
</dbReference>
<dbReference type="PROSITE" id="PS50110">
    <property type="entry name" value="RESPONSE_REGULATORY"/>
    <property type="match status" value="1"/>
</dbReference>
<feature type="domain" description="Response regulatory" evidence="10">
    <location>
        <begin position="2415"/>
        <end position="2531"/>
    </location>
</feature>
<dbReference type="Gene3D" id="1.10.510.10">
    <property type="entry name" value="Transferase(Phosphotransferase) domain 1"/>
    <property type="match status" value="1"/>
</dbReference>
<evidence type="ECO:0000256" key="7">
    <source>
        <dbReference type="SAM" id="MobiDB-lite"/>
    </source>
</evidence>
<dbReference type="InterPro" id="IPR003661">
    <property type="entry name" value="HisK_dim/P_dom"/>
</dbReference>
<dbReference type="SMART" id="SM00091">
    <property type="entry name" value="PAS"/>
    <property type="match status" value="4"/>
</dbReference>
<dbReference type="InterPro" id="IPR003018">
    <property type="entry name" value="GAF"/>
</dbReference>
<feature type="modified residue" description="4-aspartylphosphate" evidence="6">
    <location>
        <position position="2466"/>
    </location>
</feature>
<dbReference type="Gene3D" id="3.30.450.40">
    <property type="match status" value="2"/>
</dbReference>
<dbReference type="PROSITE" id="PS50109">
    <property type="entry name" value="HIS_KIN"/>
    <property type="match status" value="1"/>
</dbReference>
<dbReference type="Gene3D" id="2.10.70.100">
    <property type="match status" value="1"/>
</dbReference>
<dbReference type="InterPro" id="IPR003594">
    <property type="entry name" value="HATPase_dom"/>
</dbReference>
<dbReference type="CDD" id="cd00130">
    <property type="entry name" value="PAS"/>
    <property type="match status" value="3"/>
</dbReference>
<comment type="caution">
    <text evidence="13">The sequence shown here is derived from an EMBL/GenBank/DDBJ whole genome shotgun (WGS) entry which is preliminary data.</text>
</comment>
<dbReference type="SUPFAM" id="SSF56112">
    <property type="entry name" value="Protein kinase-like (PK-like)"/>
    <property type="match status" value="1"/>
</dbReference>
<dbReference type="EC" id="2.7.13.3" evidence="2"/>
<dbReference type="Pfam" id="PF13191">
    <property type="entry name" value="AAA_16"/>
    <property type="match status" value="1"/>
</dbReference>
<dbReference type="SUPFAM" id="SSF52540">
    <property type="entry name" value="P-loop containing nucleoside triphosphate hydrolases"/>
    <property type="match status" value="1"/>
</dbReference>
<dbReference type="SUPFAM" id="SSF55874">
    <property type="entry name" value="ATPase domain of HSP90 chaperone/DNA topoisomerase II/histidine kinase"/>
    <property type="match status" value="1"/>
</dbReference>
<keyword evidence="4" id="KW-0808">Transferase</keyword>
<dbReference type="InterPro" id="IPR027417">
    <property type="entry name" value="P-loop_NTPase"/>
</dbReference>
<dbReference type="SUPFAM" id="SSF55781">
    <property type="entry name" value="GAF domain-like"/>
    <property type="match status" value="2"/>
</dbReference>
<keyword evidence="5" id="KW-0418">Kinase</keyword>
<dbReference type="GO" id="GO:0000155">
    <property type="term" value="F:phosphorelay sensor kinase activity"/>
    <property type="evidence" value="ECO:0007669"/>
    <property type="project" value="InterPro"/>
</dbReference>
<dbReference type="InterPro" id="IPR001610">
    <property type="entry name" value="PAC"/>
</dbReference>
<dbReference type="InterPro" id="IPR004358">
    <property type="entry name" value="Sig_transdc_His_kin-like_C"/>
</dbReference>
<dbReference type="Pfam" id="PF02518">
    <property type="entry name" value="HATPase_c"/>
    <property type="match status" value="1"/>
</dbReference>
<dbReference type="PANTHER" id="PTHR43642">
    <property type="entry name" value="HYBRID SIGNAL TRANSDUCTION HISTIDINE KINASE G"/>
    <property type="match status" value="1"/>
</dbReference>
<dbReference type="PRINTS" id="PR00344">
    <property type="entry name" value="BCTRLSENSOR"/>
</dbReference>
<dbReference type="SUPFAM" id="SSF55785">
    <property type="entry name" value="PYP-like sensor domain (PAS domain)"/>
    <property type="match status" value="4"/>
</dbReference>
<dbReference type="Gene3D" id="3.40.50.2300">
    <property type="match status" value="1"/>
</dbReference>
<evidence type="ECO:0000259" key="12">
    <source>
        <dbReference type="PROSITE" id="PS50113"/>
    </source>
</evidence>
<dbReference type="Gene3D" id="1.10.287.130">
    <property type="match status" value="1"/>
</dbReference>
<proteinExistence type="predicted"/>
<feature type="region of interest" description="Disordered" evidence="7">
    <location>
        <begin position="1"/>
        <end position="21"/>
    </location>
</feature>
<dbReference type="CDD" id="cd14014">
    <property type="entry name" value="STKc_PknB_like"/>
    <property type="match status" value="1"/>
</dbReference>
<gene>
    <name evidence="13" type="ORF">EV699_11312</name>
</gene>
<dbReference type="PROSITE" id="PS50011">
    <property type="entry name" value="PROTEIN_KINASE_DOM"/>
    <property type="match status" value="1"/>
</dbReference>